<organism evidence="2 3">
    <name type="scientific">Solanum pinnatisectum</name>
    <name type="common">tansyleaf nightshade</name>
    <dbReference type="NCBI Taxonomy" id="50273"/>
    <lineage>
        <taxon>Eukaryota</taxon>
        <taxon>Viridiplantae</taxon>
        <taxon>Streptophyta</taxon>
        <taxon>Embryophyta</taxon>
        <taxon>Tracheophyta</taxon>
        <taxon>Spermatophyta</taxon>
        <taxon>Magnoliopsida</taxon>
        <taxon>eudicotyledons</taxon>
        <taxon>Gunneridae</taxon>
        <taxon>Pentapetalae</taxon>
        <taxon>asterids</taxon>
        <taxon>lamiids</taxon>
        <taxon>Solanales</taxon>
        <taxon>Solanaceae</taxon>
        <taxon>Solanoideae</taxon>
        <taxon>Solaneae</taxon>
        <taxon>Solanum</taxon>
    </lineage>
</organism>
<name>A0AAV9M910_9SOLN</name>
<gene>
    <name evidence="2" type="ORF">R3W88_007443</name>
</gene>
<protein>
    <recommendedName>
        <fullName evidence="4">DUF599 domain-containing protein</fullName>
    </recommendedName>
</protein>
<proteinExistence type="predicted"/>
<dbReference type="Proteomes" id="UP001311915">
    <property type="component" value="Unassembled WGS sequence"/>
</dbReference>
<accession>A0AAV9M910</accession>
<dbReference type="PANTHER" id="PTHR31168:SF34">
    <property type="entry name" value="DUF599 DOMAIN-CONTAINING PROTEIN"/>
    <property type="match status" value="1"/>
</dbReference>
<keyword evidence="3" id="KW-1185">Reference proteome</keyword>
<comment type="caution">
    <text evidence="2">The sequence shown here is derived from an EMBL/GenBank/DDBJ whole genome shotgun (WGS) entry which is preliminary data.</text>
</comment>
<dbReference type="AlphaFoldDB" id="A0AAV9M910"/>
<evidence type="ECO:0000313" key="2">
    <source>
        <dbReference type="EMBL" id="KAK4733182.1"/>
    </source>
</evidence>
<feature type="transmembrane region" description="Helical" evidence="1">
    <location>
        <begin position="199"/>
        <end position="223"/>
    </location>
</feature>
<keyword evidence="1" id="KW-1133">Transmembrane helix</keyword>
<reference evidence="2 3" key="1">
    <citation type="submission" date="2023-10" db="EMBL/GenBank/DDBJ databases">
        <title>Genome-Wide Identification Analysis in wild type Solanum Pinnatisectum Reveals Some Genes Defensing Phytophthora Infestans.</title>
        <authorList>
            <person name="Sun C."/>
        </authorList>
    </citation>
    <scope>NUCLEOTIDE SEQUENCE [LARGE SCALE GENOMIC DNA]</scope>
    <source>
        <strain evidence="2">LQN</strain>
        <tissue evidence="2">Leaf</tissue>
    </source>
</reference>
<evidence type="ECO:0008006" key="4">
    <source>
        <dbReference type="Google" id="ProtNLM"/>
    </source>
</evidence>
<dbReference type="Pfam" id="PF04654">
    <property type="entry name" value="DUF599"/>
    <property type="match status" value="1"/>
</dbReference>
<keyword evidence="1" id="KW-0472">Membrane</keyword>
<feature type="transmembrane region" description="Helical" evidence="1">
    <location>
        <begin position="133"/>
        <end position="152"/>
    </location>
</feature>
<evidence type="ECO:0000256" key="1">
    <source>
        <dbReference type="SAM" id="Phobius"/>
    </source>
</evidence>
<dbReference type="InterPro" id="IPR006747">
    <property type="entry name" value="DUF599"/>
</dbReference>
<dbReference type="PANTHER" id="PTHR31168">
    <property type="entry name" value="OS02G0292800 PROTEIN"/>
    <property type="match status" value="1"/>
</dbReference>
<feature type="transmembrane region" description="Helical" evidence="1">
    <location>
        <begin position="93"/>
        <end position="112"/>
    </location>
</feature>
<feature type="transmembrane region" description="Helical" evidence="1">
    <location>
        <begin position="24"/>
        <end position="42"/>
    </location>
</feature>
<dbReference type="EMBL" id="JAWPEI010000002">
    <property type="protein sequence ID" value="KAK4733182.1"/>
    <property type="molecule type" value="Genomic_DNA"/>
</dbReference>
<evidence type="ECO:0000313" key="3">
    <source>
        <dbReference type="Proteomes" id="UP001311915"/>
    </source>
</evidence>
<keyword evidence="1" id="KW-0812">Transmembrane</keyword>
<sequence>MIEIIKLFFTLEEKKIIMVFQKEYLDLFLVPIGLIIMFGYHLHLLYRYLKVPHTTVMGFENNDKRAWVEKIMLDDKKNIDTALTVLGSSLSGATFLASVSLSLSFLIGAWMANNSVFSSELIYGDTRLETMSIKFISLLLCFMLAFSCFVQSSRCFIHANYLISTPDTDIPISYVELAVIRGGDFWSLGLRSLYFATPLLLWFFGPIPMFATSIGMVFLLHYLDKNTRELHRHRSSVNGKQPYQKLEGTTSRRVPIEL</sequence>